<gene>
    <name evidence="9" type="ORF">CF386_05195</name>
</gene>
<reference evidence="9 10" key="1">
    <citation type="journal article" date="2016" name="Int. J. Syst. Evol. Microbiol.">
        <title>Paraphotobacterium marinum gen. nov., sp. nov., a member of the family Vibrionaceae, isolated from surface seawater.</title>
        <authorList>
            <person name="Huang Z."/>
            <person name="Dong C."/>
            <person name="Shao Z."/>
        </authorList>
    </citation>
    <scope>NUCLEOTIDE SEQUENCE [LARGE SCALE GENOMIC DNA]</scope>
    <source>
        <strain evidence="9 10">NSCS20N07D</strain>
    </source>
</reference>
<dbReference type="Gene3D" id="3.40.630.10">
    <property type="entry name" value="Zn peptidases"/>
    <property type="match status" value="1"/>
</dbReference>
<dbReference type="PROSITE" id="PS00631">
    <property type="entry name" value="CYTOSOL_AP"/>
    <property type="match status" value="1"/>
</dbReference>
<evidence type="ECO:0000313" key="10">
    <source>
        <dbReference type="Proteomes" id="UP000242175"/>
    </source>
</evidence>
<dbReference type="InterPro" id="IPR011356">
    <property type="entry name" value="Leucine_aapep/pepB"/>
</dbReference>
<dbReference type="EMBL" id="CP022355">
    <property type="protein sequence ID" value="ASK78443.1"/>
    <property type="molecule type" value="Genomic_DNA"/>
</dbReference>
<dbReference type="CDD" id="cd00433">
    <property type="entry name" value="Peptidase_M17"/>
    <property type="match status" value="1"/>
</dbReference>
<keyword evidence="3" id="KW-0963">Cytoplasm</keyword>
<dbReference type="Pfam" id="PF12404">
    <property type="entry name" value="DUF3663"/>
    <property type="match status" value="1"/>
</dbReference>
<dbReference type="Proteomes" id="UP000242175">
    <property type="component" value="Chromosome large"/>
</dbReference>
<dbReference type="InterPro" id="IPR000819">
    <property type="entry name" value="Peptidase_M17_C"/>
</dbReference>
<evidence type="ECO:0000256" key="3">
    <source>
        <dbReference type="ARBA" id="ARBA00022490"/>
    </source>
</evidence>
<dbReference type="GO" id="GO:0030145">
    <property type="term" value="F:manganese ion binding"/>
    <property type="evidence" value="ECO:0007669"/>
    <property type="project" value="InterPro"/>
</dbReference>
<dbReference type="SUPFAM" id="SSF53187">
    <property type="entry name" value="Zn-dependent exopeptidases"/>
    <property type="match status" value="1"/>
</dbReference>
<keyword evidence="4" id="KW-0645">Protease</keyword>
<name>A0A220VET9_9GAMM</name>
<dbReference type="GO" id="GO:0006508">
    <property type="term" value="P:proteolysis"/>
    <property type="evidence" value="ECO:0007669"/>
    <property type="project" value="UniProtKB-KW"/>
</dbReference>
<dbReference type="RefSeq" id="WP_089073351.1">
    <property type="nucleotide sequence ID" value="NZ_CBCSAM010000001.1"/>
</dbReference>
<dbReference type="KEGG" id="pmai:CF386_05195"/>
<proteinExistence type="inferred from homology"/>
<evidence type="ECO:0000259" key="8">
    <source>
        <dbReference type="PROSITE" id="PS00631"/>
    </source>
</evidence>
<dbReference type="InterPro" id="IPR047620">
    <property type="entry name" value="M17_PepB-like_N"/>
</dbReference>
<organism evidence="9 10">
    <name type="scientific">Paraphotobacterium marinum</name>
    <dbReference type="NCBI Taxonomy" id="1755811"/>
    <lineage>
        <taxon>Bacteria</taxon>
        <taxon>Pseudomonadati</taxon>
        <taxon>Pseudomonadota</taxon>
        <taxon>Gammaproteobacteria</taxon>
        <taxon>Vibrionales</taxon>
        <taxon>Vibrionaceae</taxon>
        <taxon>Paraphotobacterium</taxon>
    </lineage>
</organism>
<feature type="domain" description="Cytosol aminopeptidase" evidence="8">
    <location>
        <begin position="276"/>
        <end position="283"/>
    </location>
</feature>
<dbReference type="OrthoDB" id="9809354at2"/>
<accession>A0A220VET9</accession>
<comment type="similarity">
    <text evidence="1">Belongs to the peptidase M17 family.</text>
</comment>
<protein>
    <submittedName>
        <fullName evidence="9">Aminopeptidase PepB</fullName>
    </submittedName>
</protein>
<dbReference type="GO" id="GO:0070006">
    <property type="term" value="F:metalloaminopeptidase activity"/>
    <property type="evidence" value="ECO:0007669"/>
    <property type="project" value="InterPro"/>
</dbReference>
<evidence type="ECO:0000256" key="4">
    <source>
        <dbReference type="ARBA" id="ARBA00022670"/>
    </source>
</evidence>
<dbReference type="PANTHER" id="PTHR11963:SF20">
    <property type="entry name" value="PEPTIDASE B"/>
    <property type="match status" value="1"/>
</dbReference>
<keyword evidence="10" id="KW-1185">Reference proteome</keyword>
<keyword evidence="2 9" id="KW-0031">Aminopeptidase</keyword>
<evidence type="ECO:0000256" key="1">
    <source>
        <dbReference type="ARBA" id="ARBA00009528"/>
    </source>
</evidence>
<evidence type="ECO:0000256" key="7">
    <source>
        <dbReference type="ARBA" id="ARBA00023211"/>
    </source>
</evidence>
<dbReference type="PRINTS" id="PR00481">
    <property type="entry name" value="LAMNOPPTDASE"/>
</dbReference>
<dbReference type="Pfam" id="PF00883">
    <property type="entry name" value="Peptidase_M17"/>
    <property type="match status" value="1"/>
</dbReference>
<dbReference type="PIRSF" id="PIRSF036388">
    <property type="entry name" value="Ctsl_amnpptdse_B"/>
    <property type="match status" value="1"/>
</dbReference>
<dbReference type="NCBIfam" id="NF003450">
    <property type="entry name" value="PRK05015.1"/>
    <property type="match status" value="1"/>
</dbReference>
<keyword evidence="6" id="KW-0378">Hydrolase</keyword>
<dbReference type="PANTHER" id="PTHR11963">
    <property type="entry name" value="LEUCINE AMINOPEPTIDASE-RELATED"/>
    <property type="match status" value="1"/>
</dbReference>
<sequence length="430" mass="47149">MSVDRIFIRLTENNTCPKWGETTHLSFSDDAIIIHVSDSDTKNIIQKSARKIDNLGIKNVYLEGGEWQLEEIWAFFQGYNNPKNNNQMEWNQLEQQEQNELLNRISVSKWSMGLINQSPSELFPARLANEAAEFIKNIAPNDVSYKVIKGIDLVDEGWNGVYSVGKASDNSPCMLILDYNPSGNDDEEVFACLVGKGITFDSGGYSIKPSAGMLTMKADMGGAALVSGALALGILRGLKKRVKLILCCAENMVSGNALKLGDIIEYKNGVSVEVLNTDAEGRLVLADGLIYANSQNPKYIIDCATLTGSAKVALGNDYHAIFSYDHELSQKLLFSASEEKEGFWPLPLADFHRNRISSSFANIANVPSTNPGPGHSVAAAFLSYFVDDYKKNWLHVDCSATYKASASDKFSIGATGIGIRTIANFLQKLN</sequence>
<keyword evidence="7" id="KW-0464">Manganese</keyword>
<dbReference type="InterPro" id="IPR008330">
    <property type="entry name" value="Pept_M17_PepB"/>
</dbReference>
<evidence type="ECO:0000256" key="5">
    <source>
        <dbReference type="ARBA" id="ARBA00022723"/>
    </source>
</evidence>
<evidence type="ECO:0000256" key="2">
    <source>
        <dbReference type="ARBA" id="ARBA00022438"/>
    </source>
</evidence>
<keyword evidence="5" id="KW-0479">Metal-binding</keyword>
<dbReference type="AlphaFoldDB" id="A0A220VET9"/>
<evidence type="ECO:0000313" key="9">
    <source>
        <dbReference type="EMBL" id="ASK78443.1"/>
    </source>
</evidence>
<evidence type="ECO:0000256" key="6">
    <source>
        <dbReference type="ARBA" id="ARBA00022801"/>
    </source>
</evidence>
<dbReference type="GO" id="GO:0005737">
    <property type="term" value="C:cytoplasm"/>
    <property type="evidence" value="ECO:0007669"/>
    <property type="project" value="InterPro"/>
</dbReference>